<dbReference type="SUPFAM" id="SSF50677">
    <property type="entry name" value="ValRS/IleRS/LeuRS editing domain"/>
    <property type="match status" value="1"/>
</dbReference>
<keyword evidence="1 9" id="KW-0963">Cytoplasm</keyword>
<dbReference type="InterPro" id="IPR019499">
    <property type="entry name" value="Val-tRNA_synth_tRNA-bd"/>
</dbReference>
<evidence type="ECO:0000256" key="4">
    <source>
        <dbReference type="ARBA" id="ARBA00022840"/>
    </source>
</evidence>
<comment type="subunit">
    <text evidence="9">Monomer.</text>
</comment>
<dbReference type="AlphaFoldDB" id="A0A842J9C7"/>
<dbReference type="PANTHER" id="PTHR11946">
    <property type="entry name" value="VALYL-TRNA SYNTHETASES"/>
    <property type="match status" value="1"/>
</dbReference>
<keyword evidence="6 9" id="KW-0175">Coiled coil</keyword>
<keyword evidence="4 9" id="KW-0067">ATP-binding</keyword>
<dbReference type="InterPro" id="IPR033705">
    <property type="entry name" value="Anticodon_Ia_Val"/>
</dbReference>
<feature type="short sequence motif" description="'KMSKS' region" evidence="9">
    <location>
        <begin position="533"/>
        <end position="537"/>
    </location>
</feature>
<organism evidence="13 14">
    <name type="scientific">Campylobacter massiliensis</name>
    <dbReference type="NCBI Taxonomy" id="2762557"/>
    <lineage>
        <taxon>Bacteria</taxon>
        <taxon>Pseudomonadati</taxon>
        <taxon>Campylobacterota</taxon>
        <taxon>Epsilonproteobacteria</taxon>
        <taxon>Campylobacterales</taxon>
        <taxon>Campylobacteraceae</taxon>
        <taxon>Campylobacter</taxon>
    </lineage>
</organism>
<keyword evidence="5 9" id="KW-0648">Protein biosynthesis</keyword>
<evidence type="ECO:0000259" key="10">
    <source>
        <dbReference type="Pfam" id="PF00133"/>
    </source>
</evidence>
<dbReference type="Gene3D" id="3.90.740.10">
    <property type="entry name" value="Valyl/Leucyl/Isoleucyl-tRNA synthetase, editing domain"/>
    <property type="match status" value="1"/>
</dbReference>
<dbReference type="InterPro" id="IPR009008">
    <property type="entry name" value="Val/Leu/Ile-tRNA-synth_edit"/>
</dbReference>
<comment type="function">
    <text evidence="9">Catalyzes the attachment of valine to tRNA(Val). As ValRS can inadvertently accommodate and process structurally similar amino acids such as threonine, to avoid such errors, it has a 'posttransfer' editing activity that hydrolyzes mischarged Thr-tRNA(Val) in a tRNA-dependent manner.</text>
</comment>
<dbReference type="GO" id="GO:0004832">
    <property type="term" value="F:valine-tRNA ligase activity"/>
    <property type="evidence" value="ECO:0007669"/>
    <property type="project" value="UniProtKB-UniRule"/>
</dbReference>
<dbReference type="NCBIfam" id="TIGR00422">
    <property type="entry name" value="valS"/>
    <property type="match status" value="1"/>
</dbReference>
<dbReference type="RefSeq" id="WP_185898897.1">
    <property type="nucleotide sequence ID" value="NZ_JACLZK010000002.1"/>
</dbReference>
<gene>
    <name evidence="9" type="primary">valS</name>
    <name evidence="13" type="ORF">H7R39_08900</name>
</gene>
<dbReference type="Pfam" id="PF00133">
    <property type="entry name" value="tRNA-synt_1"/>
    <property type="match status" value="1"/>
</dbReference>
<comment type="catalytic activity">
    <reaction evidence="8 9">
        <text>tRNA(Val) + L-valine + ATP = L-valyl-tRNA(Val) + AMP + diphosphate</text>
        <dbReference type="Rhea" id="RHEA:10704"/>
        <dbReference type="Rhea" id="RHEA-COMP:9672"/>
        <dbReference type="Rhea" id="RHEA-COMP:9708"/>
        <dbReference type="ChEBI" id="CHEBI:30616"/>
        <dbReference type="ChEBI" id="CHEBI:33019"/>
        <dbReference type="ChEBI" id="CHEBI:57762"/>
        <dbReference type="ChEBI" id="CHEBI:78442"/>
        <dbReference type="ChEBI" id="CHEBI:78537"/>
        <dbReference type="ChEBI" id="CHEBI:456215"/>
        <dbReference type="EC" id="6.1.1.9"/>
    </reaction>
</comment>
<dbReference type="FunFam" id="3.90.740.10:FF:000005">
    <property type="entry name" value="Valine--tRNA ligase, mitochondrial"/>
    <property type="match status" value="1"/>
</dbReference>
<evidence type="ECO:0000256" key="3">
    <source>
        <dbReference type="ARBA" id="ARBA00022741"/>
    </source>
</evidence>
<keyword evidence="14" id="KW-1185">Reference proteome</keyword>
<comment type="subcellular location">
    <subcellularLocation>
        <location evidence="9">Cytoplasm</location>
    </subcellularLocation>
</comment>
<dbReference type="SUPFAM" id="SSF46589">
    <property type="entry name" value="tRNA-binding arm"/>
    <property type="match status" value="1"/>
</dbReference>
<evidence type="ECO:0000256" key="7">
    <source>
        <dbReference type="ARBA" id="ARBA00023146"/>
    </source>
</evidence>
<dbReference type="NCBIfam" id="NF004349">
    <property type="entry name" value="PRK05729.1"/>
    <property type="match status" value="1"/>
</dbReference>
<dbReference type="SUPFAM" id="SSF47323">
    <property type="entry name" value="Anticodon-binding domain of a subclass of class I aminoacyl-tRNA synthetases"/>
    <property type="match status" value="1"/>
</dbReference>
<dbReference type="InterPro" id="IPR037118">
    <property type="entry name" value="Val-tRNA_synth_C_sf"/>
</dbReference>
<evidence type="ECO:0000256" key="8">
    <source>
        <dbReference type="ARBA" id="ARBA00047552"/>
    </source>
</evidence>
<keyword evidence="3 9" id="KW-0547">Nucleotide-binding</keyword>
<evidence type="ECO:0000256" key="2">
    <source>
        <dbReference type="ARBA" id="ARBA00022598"/>
    </source>
</evidence>
<feature type="domain" description="Valyl-tRNA synthetase tRNA-binding arm" evidence="12">
    <location>
        <begin position="808"/>
        <end position="870"/>
    </location>
</feature>
<feature type="short sequence motif" description="'HIGH' region" evidence="9">
    <location>
        <begin position="46"/>
        <end position="56"/>
    </location>
</feature>
<name>A0A842J9C7_9BACT</name>
<dbReference type="Gene3D" id="1.10.287.380">
    <property type="entry name" value="Valyl-tRNA synthetase, C-terminal domain"/>
    <property type="match status" value="1"/>
</dbReference>
<dbReference type="CDD" id="cd07962">
    <property type="entry name" value="Anticodon_Ia_Val"/>
    <property type="match status" value="1"/>
</dbReference>
<protein>
    <recommendedName>
        <fullName evidence="9">Valine--tRNA ligase</fullName>
        <ecNumber evidence="9">6.1.1.9</ecNumber>
    </recommendedName>
    <alternativeName>
        <fullName evidence="9">Valyl-tRNA synthetase</fullName>
        <shortName evidence="9">ValRS</shortName>
    </alternativeName>
</protein>
<keyword evidence="7 9" id="KW-0030">Aminoacyl-tRNA synthetase</keyword>
<dbReference type="GO" id="GO:0002161">
    <property type="term" value="F:aminoacyl-tRNA deacylase activity"/>
    <property type="evidence" value="ECO:0007669"/>
    <property type="project" value="InterPro"/>
</dbReference>
<dbReference type="FunFam" id="3.40.50.620:FF:000382">
    <property type="entry name" value="Valine--tRNA ligase"/>
    <property type="match status" value="1"/>
</dbReference>
<dbReference type="PROSITE" id="PS00178">
    <property type="entry name" value="AA_TRNA_LIGASE_I"/>
    <property type="match status" value="1"/>
</dbReference>
<feature type="binding site" evidence="9">
    <location>
        <position position="536"/>
    </location>
    <ligand>
        <name>ATP</name>
        <dbReference type="ChEBI" id="CHEBI:30616"/>
    </ligand>
</feature>
<evidence type="ECO:0000313" key="14">
    <source>
        <dbReference type="Proteomes" id="UP000552683"/>
    </source>
</evidence>
<comment type="similarity">
    <text evidence="9">Belongs to the class-I aminoacyl-tRNA synthetase family. ValS type 1 subfamily.</text>
</comment>
<evidence type="ECO:0000313" key="13">
    <source>
        <dbReference type="EMBL" id="MBC2883370.1"/>
    </source>
</evidence>
<comment type="domain">
    <text evidence="9">The C-terminal coiled-coil domain is crucial for aminoacylation activity.</text>
</comment>
<dbReference type="InterPro" id="IPR001412">
    <property type="entry name" value="aa-tRNA-synth_I_CS"/>
</dbReference>
<dbReference type="GO" id="GO:0005524">
    <property type="term" value="F:ATP binding"/>
    <property type="evidence" value="ECO:0007669"/>
    <property type="project" value="UniProtKB-UniRule"/>
</dbReference>
<feature type="domain" description="Methionyl/Valyl/Leucyl/Isoleucyl-tRNA synthetase anticodon-binding" evidence="11">
    <location>
        <begin position="615"/>
        <end position="749"/>
    </location>
</feature>
<evidence type="ECO:0000256" key="9">
    <source>
        <dbReference type="HAMAP-Rule" id="MF_02004"/>
    </source>
</evidence>
<dbReference type="Proteomes" id="UP000552683">
    <property type="component" value="Unassembled WGS sequence"/>
</dbReference>
<evidence type="ECO:0000256" key="5">
    <source>
        <dbReference type="ARBA" id="ARBA00022917"/>
    </source>
</evidence>
<evidence type="ECO:0000256" key="6">
    <source>
        <dbReference type="ARBA" id="ARBA00023054"/>
    </source>
</evidence>
<dbReference type="GO" id="GO:0005829">
    <property type="term" value="C:cytosol"/>
    <property type="evidence" value="ECO:0007669"/>
    <property type="project" value="TreeGrafter"/>
</dbReference>
<evidence type="ECO:0000256" key="1">
    <source>
        <dbReference type="ARBA" id="ARBA00022490"/>
    </source>
</evidence>
<dbReference type="InterPro" id="IPR009080">
    <property type="entry name" value="tRNAsynth_Ia_anticodon-bd"/>
</dbReference>
<proteinExistence type="inferred from homology"/>
<comment type="caution">
    <text evidence="13">The sequence shown here is derived from an EMBL/GenBank/DDBJ whole genome shotgun (WGS) entry which is preliminary data.</text>
</comment>
<dbReference type="Pfam" id="PF10458">
    <property type="entry name" value="Val_tRNA-synt_C"/>
    <property type="match status" value="1"/>
</dbReference>
<dbReference type="Gene3D" id="3.40.50.620">
    <property type="entry name" value="HUPs"/>
    <property type="match status" value="2"/>
</dbReference>
<dbReference type="PANTHER" id="PTHR11946:SF93">
    <property type="entry name" value="VALINE--TRNA LIGASE, CHLOROPLASTIC_MITOCHONDRIAL 2"/>
    <property type="match status" value="1"/>
</dbReference>
<dbReference type="InterPro" id="IPR002300">
    <property type="entry name" value="aa-tRNA-synth_Ia"/>
</dbReference>
<feature type="domain" description="Aminoacyl-tRNA synthetase class Ia" evidence="10">
    <location>
        <begin position="14"/>
        <end position="573"/>
    </location>
</feature>
<sequence>MAEFYDAKEVEDKFYKIWEERRYFEIDANKNIRKDGRKFCIMMPPPNVTGSLHIGHALTFTLQDIMTRYKRMDGYKTLWQPGLDHAGIATQNVVEKQLLAQGIKKEELGREKFVEKVWEWKEKSGGMIVHQMRKLGISPAWSRQRFTMDEGLRIAVKKAFVNLYEKGLIVRENYMINWCTHDGALSDIEVEHKENKDKLYHLRYYFADKPSEYVVVATTRPETYFGDTAVMVNPNDERYKNLIGKKVVLPIIGRKIEIIADEHVDMEFGTGLVKVTPAHDTNDYEVGKRHDLEFITVFDEKGILNEQCAQFKGLERLEARDVIVAELEKLGNVEKIEDYENQVGYCYRCKNVVEPYISKQWFVKKQIADDAIAKVGEGLAKFYPAHWINSFNAWMRELRDWCISRQLWWGHQIPVFYCNECEHEWADEGEPTQCPKCKSANFLQDPDVLDTWFSSGLWPFSTLGWGNGEELKNEKWFEGDLAEFYPNNLLITGFDILFFWVARMMFQGENALGKLPFDDIYLHALVKDEQGRKMSKSLGNVIDPLVSIDEYSADILRFTLALLAVQGRDIKLSDEKMKLVRNFTNKLYNASKYLLLNESKFANLSDAKIETKLGKYMLSRFNECVREVRENIDAYRFNDAANAIYKFLWDEFCDWGIELSKADKGSVKELGAIFKEAMRLLSPFMPFISEYLFHELSSSNLENASSIMIEEYPQANERDLQIEKTFELVIEAIVAIRRAKATIEQGNSKIAKAFIKLNGNENLTEATNYIALLAKCEQIEFCDAKIENAARDVSENLEAFVPLEGVDMSAVIMRLRSQKTKLEKEIAKLSSMLNNDKFVASAPQAVVEANREGLQSAQEKFAKVCDELKAFGE</sequence>
<dbReference type="EC" id="6.1.1.9" evidence="9"/>
<dbReference type="SUPFAM" id="SSF52374">
    <property type="entry name" value="Nucleotidylyl transferase"/>
    <property type="match status" value="1"/>
</dbReference>
<comment type="domain">
    <text evidence="9">ValRS has two distinct active sites: one for aminoacylation and one for editing. The misactivated threonine is translocated from the active site to the editing site.</text>
</comment>
<reference evidence="13 14" key="1">
    <citation type="submission" date="2020-08" db="EMBL/GenBank/DDBJ databases">
        <title>Complete genome and description of Campylobacter massiliensis Marseille-Q3452 sp. nov.</title>
        <authorList>
            <person name="Antezack A."/>
        </authorList>
    </citation>
    <scope>NUCLEOTIDE SEQUENCE [LARGE SCALE GENOMIC DNA]</scope>
    <source>
        <strain evidence="13 14">Marseille-Q3452</strain>
    </source>
</reference>
<dbReference type="InterPro" id="IPR010978">
    <property type="entry name" value="tRNA-bd_arm"/>
</dbReference>
<accession>A0A842J9C7</accession>
<evidence type="ECO:0000259" key="11">
    <source>
        <dbReference type="Pfam" id="PF08264"/>
    </source>
</evidence>
<dbReference type="HAMAP" id="MF_02004">
    <property type="entry name" value="Val_tRNA_synth_type1"/>
    <property type="match status" value="1"/>
</dbReference>
<dbReference type="Pfam" id="PF08264">
    <property type="entry name" value="Anticodon_1"/>
    <property type="match status" value="1"/>
</dbReference>
<evidence type="ECO:0000259" key="12">
    <source>
        <dbReference type="Pfam" id="PF10458"/>
    </source>
</evidence>
<dbReference type="PRINTS" id="PR00986">
    <property type="entry name" value="TRNASYNTHVAL"/>
</dbReference>
<dbReference type="InterPro" id="IPR014729">
    <property type="entry name" value="Rossmann-like_a/b/a_fold"/>
</dbReference>
<dbReference type="InterPro" id="IPR002303">
    <property type="entry name" value="Valyl-tRNA_ligase"/>
</dbReference>
<dbReference type="GO" id="GO:0006438">
    <property type="term" value="P:valyl-tRNA aminoacylation"/>
    <property type="evidence" value="ECO:0007669"/>
    <property type="project" value="UniProtKB-UniRule"/>
</dbReference>
<keyword evidence="2 9" id="KW-0436">Ligase</keyword>
<dbReference type="Gene3D" id="1.10.730.10">
    <property type="entry name" value="Isoleucyl-tRNA Synthetase, Domain 1"/>
    <property type="match status" value="1"/>
</dbReference>
<dbReference type="EMBL" id="JACLZK010000002">
    <property type="protein sequence ID" value="MBC2883370.1"/>
    <property type="molecule type" value="Genomic_DNA"/>
</dbReference>
<dbReference type="CDD" id="cd00817">
    <property type="entry name" value="ValRS_core"/>
    <property type="match status" value="1"/>
</dbReference>
<dbReference type="InterPro" id="IPR013155">
    <property type="entry name" value="M/V/L/I-tRNA-synth_anticd-bd"/>
</dbReference>